<dbReference type="EMBL" id="DXHV01000059">
    <property type="protein sequence ID" value="HIW00711.1"/>
    <property type="molecule type" value="Genomic_DNA"/>
</dbReference>
<proteinExistence type="predicted"/>
<dbReference type="Gene3D" id="1.10.1070.20">
    <property type="match status" value="1"/>
</dbReference>
<name>A0A9D1TQQ5_9BACT</name>
<evidence type="ECO:0000313" key="2">
    <source>
        <dbReference type="Proteomes" id="UP000886752"/>
    </source>
</evidence>
<dbReference type="Proteomes" id="UP000886752">
    <property type="component" value="Unassembled WGS sequence"/>
</dbReference>
<evidence type="ECO:0000313" key="1">
    <source>
        <dbReference type="EMBL" id="HIW00711.1"/>
    </source>
</evidence>
<protein>
    <submittedName>
        <fullName evidence="1">XRE family transcriptional regulator</fullName>
    </submittedName>
</protein>
<dbReference type="AlphaFoldDB" id="A0A9D1TQQ5"/>
<gene>
    <name evidence="1" type="ORF">H9894_05920</name>
</gene>
<accession>A0A9D1TQQ5</accession>
<reference evidence="1" key="1">
    <citation type="journal article" date="2021" name="PeerJ">
        <title>Extensive microbial diversity within the chicken gut microbiome revealed by metagenomics and culture.</title>
        <authorList>
            <person name="Gilroy R."/>
            <person name="Ravi A."/>
            <person name="Getino M."/>
            <person name="Pursley I."/>
            <person name="Horton D.L."/>
            <person name="Alikhan N.F."/>
            <person name="Baker D."/>
            <person name="Gharbi K."/>
            <person name="Hall N."/>
            <person name="Watson M."/>
            <person name="Adriaenssens E.M."/>
            <person name="Foster-Nyarko E."/>
            <person name="Jarju S."/>
            <person name="Secka A."/>
            <person name="Antonio M."/>
            <person name="Oren A."/>
            <person name="Chaudhuri R.R."/>
            <person name="La Ragione R."/>
            <person name="Hildebrand F."/>
            <person name="Pallen M.J."/>
        </authorList>
    </citation>
    <scope>NUCLEOTIDE SEQUENCE</scope>
    <source>
        <strain evidence="1">ChiHecec2B26-446</strain>
    </source>
</reference>
<comment type="caution">
    <text evidence="1">The sequence shown here is derived from an EMBL/GenBank/DDBJ whole genome shotgun (WGS) entry which is preliminary data.</text>
</comment>
<reference evidence="1" key="2">
    <citation type="submission" date="2021-04" db="EMBL/GenBank/DDBJ databases">
        <authorList>
            <person name="Gilroy R."/>
        </authorList>
    </citation>
    <scope>NUCLEOTIDE SEQUENCE</scope>
    <source>
        <strain evidence="1">ChiHecec2B26-446</strain>
    </source>
</reference>
<organism evidence="1 2">
    <name type="scientific">Candidatus Desulfovibrio intestinipullorum</name>
    <dbReference type="NCBI Taxonomy" id="2838536"/>
    <lineage>
        <taxon>Bacteria</taxon>
        <taxon>Pseudomonadati</taxon>
        <taxon>Thermodesulfobacteriota</taxon>
        <taxon>Desulfovibrionia</taxon>
        <taxon>Desulfovibrionales</taxon>
        <taxon>Desulfovibrionaceae</taxon>
        <taxon>Desulfovibrio</taxon>
    </lineage>
</organism>
<sequence length="379" mass="43021">MADYVLKLFDQDLLHFSARDNGETPEVCITHVEQDALPLIPMGMEVTDKGLARWLKHRKLPKNRAYIHTFLAQCGLSPNATMGIIEVSKGLSLNDSYWVVPAGFDRNFARCNLYENRFSEILACIAFTGYGNSVRTSVLSSPEFTTNGMLPKCWRRQSGRVYLYKGGTEGASNTGNEPYSEFYAWQVAQVLGIKAVPYTIVRWKSTLCSKCELFTSKEVGFVPVGNIVKHGGMQAVLDFYRTLGTEYVDALEDMFVFDALVANTDRHFGNFGFLVHSRTNTLAGPAPLFDHGNSLFNFASRKELESRQGFLKYADLQFPVCYDDFFTAAQPCVKQRHREGLRHLLDFRLKRHPRYNLEPRRLKLIELALRQRASRLLGG</sequence>